<evidence type="ECO:0000313" key="1">
    <source>
        <dbReference type="EMBL" id="VDD44674.1"/>
    </source>
</evidence>
<sequence>MMNGGMIVFRKYLMLQSSGHIPSLISTDWIDFLEANTFQPMMDTIQKMILMRLQETKTKHRLPTTRVPNGCTETLRVVHLQHVNEEHQRFRMTS</sequence>
<gene>
    <name evidence="1" type="ORF">BOLC5T32221H</name>
</gene>
<protein>
    <submittedName>
        <fullName evidence="1">Uncharacterized protein</fullName>
    </submittedName>
</protein>
<organism evidence="1">
    <name type="scientific">Brassica oleracea</name>
    <name type="common">Wild cabbage</name>
    <dbReference type="NCBI Taxonomy" id="3712"/>
    <lineage>
        <taxon>Eukaryota</taxon>
        <taxon>Viridiplantae</taxon>
        <taxon>Streptophyta</taxon>
        <taxon>Embryophyta</taxon>
        <taxon>Tracheophyta</taxon>
        <taxon>Spermatophyta</taxon>
        <taxon>Magnoliopsida</taxon>
        <taxon>eudicotyledons</taxon>
        <taxon>Gunneridae</taxon>
        <taxon>Pentapetalae</taxon>
        <taxon>rosids</taxon>
        <taxon>malvids</taxon>
        <taxon>Brassicales</taxon>
        <taxon>Brassicaceae</taxon>
        <taxon>Brassiceae</taxon>
        <taxon>Brassica</taxon>
    </lineage>
</organism>
<dbReference type="EMBL" id="LR031877">
    <property type="protein sequence ID" value="VDD44674.1"/>
    <property type="molecule type" value="Genomic_DNA"/>
</dbReference>
<proteinExistence type="predicted"/>
<name>A0A3P6FAW4_BRAOL</name>
<reference evidence="1" key="1">
    <citation type="submission" date="2018-11" db="EMBL/GenBank/DDBJ databases">
        <authorList>
            <consortium name="Genoscope - CEA"/>
            <person name="William W."/>
        </authorList>
    </citation>
    <scope>NUCLEOTIDE SEQUENCE</scope>
</reference>
<dbReference type="AlphaFoldDB" id="A0A3P6FAW4"/>
<accession>A0A3P6FAW4</accession>